<evidence type="ECO:0000313" key="6">
    <source>
        <dbReference type="Proteomes" id="UP000616885"/>
    </source>
</evidence>
<comment type="similarity">
    <text evidence="2 3">Belongs to the small heat shock protein (HSP20) family.</text>
</comment>
<dbReference type="PROSITE" id="PS01031">
    <property type="entry name" value="SHSP"/>
    <property type="match status" value="1"/>
</dbReference>
<accession>A0A8H7KF02</accession>
<dbReference type="Proteomes" id="UP000616885">
    <property type="component" value="Unassembled WGS sequence"/>
</dbReference>
<evidence type="ECO:0000259" key="4">
    <source>
        <dbReference type="PROSITE" id="PS01031"/>
    </source>
</evidence>
<name>A0A8H7KF02_BIOOC</name>
<feature type="domain" description="SHSP" evidence="4">
    <location>
        <begin position="33"/>
        <end position="180"/>
    </location>
</feature>
<gene>
    <name evidence="5" type="ORF">IM811_017953</name>
</gene>
<dbReference type="EMBL" id="JADCTT010000009">
    <property type="protein sequence ID" value="KAF9748448.1"/>
    <property type="molecule type" value="Genomic_DNA"/>
</dbReference>
<dbReference type="Pfam" id="PF00011">
    <property type="entry name" value="HSP20"/>
    <property type="match status" value="1"/>
</dbReference>
<evidence type="ECO:0000256" key="1">
    <source>
        <dbReference type="ARBA" id="ARBA00023016"/>
    </source>
</evidence>
<dbReference type="InterPro" id="IPR002068">
    <property type="entry name" value="A-crystallin/Hsp20_dom"/>
</dbReference>
<proteinExistence type="inferred from homology"/>
<keyword evidence="1" id="KW-0346">Stress response</keyword>
<dbReference type="AlphaFoldDB" id="A0A8H7KF02"/>
<reference evidence="5" key="1">
    <citation type="submission" date="2020-10" db="EMBL/GenBank/DDBJ databases">
        <title>High-Quality Genome Resource of Clonostachys rosea strain S41 by Oxford Nanopore Long-Read Sequencing.</title>
        <authorList>
            <person name="Wang H."/>
        </authorList>
    </citation>
    <scope>NUCLEOTIDE SEQUENCE</scope>
    <source>
        <strain evidence="5">S41</strain>
    </source>
</reference>
<dbReference type="CDD" id="cd06464">
    <property type="entry name" value="ACD_sHsps-like"/>
    <property type="match status" value="1"/>
</dbReference>
<evidence type="ECO:0000256" key="3">
    <source>
        <dbReference type="RuleBase" id="RU003616"/>
    </source>
</evidence>
<dbReference type="Gene3D" id="2.60.40.790">
    <property type="match status" value="1"/>
</dbReference>
<dbReference type="InterPro" id="IPR008978">
    <property type="entry name" value="HSP20-like_chaperone"/>
</dbReference>
<evidence type="ECO:0000256" key="2">
    <source>
        <dbReference type="PROSITE-ProRule" id="PRU00285"/>
    </source>
</evidence>
<sequence>MHVWEPTCGFFSRLLEDITYYPCGGDNTSTENDAITSLDPSFDVRELTDAYEVQGELHGLDRKDIKIEFVDSQTLIIHGKVERFYTLGGPPASIFASPSKSDVGTKKETHQGNAIAAVPWLKAKAVDGKDPNIWVVERSVEQFSDTFSFPHHIKQDGVVAILDGGSLNIRIPKSVNTQVH</sequence>
<dbReference type="SUPFAM" id="SSF49764">
    <property type="entry name" value="HSP20-like chaperones"/>
    <property type="match status" value="1"/>
</dbReference>
<dbReference type="PANTHER" id="PTHR11527">
    <property type="entry name" value="HEAT-SHOCK PROTEIN 20 FAMILY MEMBER"/>
    <property type="match status" value="1"/>
</dbReference>
<protein>
    <recommendedName>
        <fullName evidence="4">SHSP domain-containing protein</fullName>
    </recommendedName>
</protein>
<evidence type="ECO:0000313" key="5">
    <source>
        <dbReference type="EMBL" id="KAF9748448.1"/>
    </source>
</evidence>
<organism evidence="5 6">
    <name type="scientific">Bionectria ochroleuca</name>
    <name type="common">Gliocladium roseum</name>
    <dbReference type="NCBI Taxonomy" id="29856"/>
    <lineage>
        <taxon>Eukaryota</taxon>
        <taxon>Fungi</taxon>
        <taxon>Dikarya</taxon>
        <taxon>Ascomycota</taxon>
        <taxon>Pezizomycotina</taxon>
        <taxon>Sordariomycetes</taxon>
        <taxon>Hypocreomycetidae</taxon>
        <taxon>Hypocreales</taxon>
        <taxon>Bionectriaceae</taxon>
        <taxon>Clonostachys</taxon>
    </lineage>
</organism>
<comment type="caution">
    <text evidence="5">The sequence shown here is derived from an EMBL/GenBank/DDBJ whole genome shotgun (WGS) entry which is preliminary data.</text>
</comment>
<dbReference type="InterPro" id="IPR031107">
    <property type="entry name" value="Small_HSP"/>
</dbReference>